<dbReference type="InterPro" id="IPR011990">
    <property type="entry name" value="TPR-like_helical_dom_sf"/>
</dbReference>
<evidence type="ECO:0000313" key="5">
    <source>
        <dbReference type="Proteomes" id="UP000326565"/>
    </source>
</evidence>
<gene>
    <name evidence="4" type="ORF">BDV29DRAFT_161695</name>
</gene>
<keyword evidence="5" id="KW-1185">Reference proteome</keyword>
<name>A0A5N5WPD6_9EURO</name>
<feature type="compositionally biased region" description="Low complexity" evidence="2">
    <location>
        <begin position="1942"/>
        <end position="1959"/>
    </location>
</feature>
<dbReference type="Proteomes" id="UP000326565">
    <property type="component" value="Unassembled WGS sequence"/>
</dbReference>
<dbReference type="EMBL" id="ML732353">
    <property type="protein sequence ID" value="KAB8069164.1"/>
    <property type="molecule type" value="Genomic_DNA"/>
</dbReference>
<reference evidence="4 5" key="1">
    <citation type="submission" date="2019-04" db="EMBL/GenBank/DDBJ databases">
        <title>Friends and foes A comparative genomics study of 23 Aspergillus species from section Flavi.</title>
        <authorList>
            <consortium name="DOE Joint Genome Institute"/>
            <person name="Kjaerbolling I."/>
            <person name="Vesth T."/>
            <person name="Frisvad J.C."/>
            <person name="Nybo J.L."/>
            <person name="Theobald S."/>
            <person name="Kildgaard S."/>
            <person name="Isbrandt T."/>
            <person name="Kuo A."/>
            <person name="Sato A."/>
            <person name="Lyhne E.K."/>
            <person name="Kogle M.E."/>
            <person name="Wiebenga A."/>
            <person name="Kun R.S."/>
            <person name="Lubbers R.J."/>
            <person name="Makela M.R."/>
            <person name="Barry K."/>
            <person name="Chovatia M."/>
            <person name="Clum A."/>
            <person name="Daum C."/>
            <person name="Haridas S."/>
            <person name="He G."/>
            <person name="LaButti K."/>
            <person name="Lipzen A."/>
            <person name="Mondo S."/>
            <person name="Riley R."/>
            <person name="Salamov A."/>
            <person name="Simmons B.A."/>
            <person name="Magnuson J.K."/>
            <person name="Henrissat B."/>
            <person name="Mortensen U.H."/>
            <person name="Larsen T.O."/>
            <person name="Devries R.P."/>
            <person name="Grigoriev I.V."/>
            <person name="Machida M."/>
            <person name="Baker S.E."/>
            <person name="Andersen M.R."/>
        </authorList>
    </citation>
    <scope>NUCLEOTIDE SEQUENCE [LARGE SCALE GENOMIC DNA]</scope>
    <source>
        <strain evidence="4 5">CBS 151.66</strain>
    </source>
</reference>
<evidence type="ECO:0000256" key="2">
    <source>
        <dbReference type="SAM" id="MobiDB-lite"/>
    </source>
</evidence>
<dbReference type="OrthoDB" id="2546325at2759"/>
<accession>A0A5N5WPD6</accession>
<dbReference type="Pfam" id="PF24883">
    <property type="entry name" value="NPHP3_N"/>
    <property type="match status" value="1"/>
</dbReference>
<dbReference type="PANTHER" id="PTHR10039">
    <property type="entry name" value="AMELOGENIN"/>
    <property type="match status" value="1"/>
</dbReference>
<feature type="region of interest" description="Disordered" evidence="2">
    <location>
        <begin position="1"/>
        <end position="21"/>
    </location>
</feature>
<evidence type="ECO:0000259" key="3">
    <source>
        <dbReference type="Pfam" id="PF24883"/>
    </source>
</evidence>
<dbReference type="SUPFAM" id="SSF52540">
    <property type="entry name" value="P-loop containing nucleoside triphosphate hydrolases"/>
    <property type="match status" value="1"/>
</dbReference>
<sequence>MATSFQAHVSHPYRTHLHPNSLHGSGIDLENMENNESASSSVFRLTTSSQGTINSNGGGNPMLADVVSSLARRSSDSMMSTKISETDYAAVIEWIRAERMEKLPAEGSPYDKVLVWAALFVERLHSFDKAIEEFAGDSHLAAQLAYVHCASLLKLGEENSCALMNVFGFFYRCSADLGRLLNRGELFLVSGDIKDQLSLALADLVTLVAGIATSFYKAVRRLTSGSLNIDIYSEFPGPIASFRGRCERISELMWRYQLLHEGYDGDKVTEMNIIKRWLEPEDPVLANVVEATSQFAQEREESTCVWMLPHLTRFLKLDQQMLTITGSPGSGKSILATVINDHLQQPVGDVSYRSIFVPINSRVLANTTPRAIAKTILSQLFEQQIGNMRLYRILSDTYRKCQETFDGEAYGDMLWEALGTALEASRTGAKDLILIVDGVDEVSCGESALLERLRNATAHSRSTKMILLTSQLQSTNSSQDRIATVRITPELIFDDIAAVVRRVFQSSDAFNSMPQAQQESNVTRVAEASKGSFLWAKLASKQARDEETSNSQGLKKAIDSIVKKGTTIRDLVSRNLQSNLHKDGLKLIVWLATACRPLSVRELSALLSIQKDKDKILEEDLPNPYQLLKPVAALVFIQNNLVFLRHGKLRDCIVDIFNRGSILPEIKNRNLDLAQRLLLYTNHTVPDRREPTLESLEPQSRRSLMEKYPLLDFALRYWVDHVRTAMGCSTDREISAAAKELRAVIPTSINVPLFEMTVWETRATPVQVSLHDTQIRLYQLILTSSHPTTLQASLCQVLFYWKIHDNLPNVENVFYNTVKLCQELLSAEHRITMKIAQYYLEITTTHVTNSKTTIMLKRIEILRLLVECYKVQYGSTSDIFISTSTQLADHYHAIQEVHHAEEVLATLSSSTNEGTIQGVESGFPDDSLHIHLHGRKESMVAGTSLSLDEIEADAEATSTFDFESLLSQAQQHVQNGNHNAAELIYVEIWQRSSWEYRLHRTVEWGLMNTQAVLAYSNFLLNQKKDNQVAAILWGTWEEHEQTTSISEALVSQFVEIAKLMKSIGLCTVAMRVLKHCAQSISRQSSVYSEIQRFIHSTSQEIIQAASSPTSTVAESTLEEIVFSTATTQHFSTTATNSLISMYLSQRRFHDASKTMKLVLQGIWPALFAPLLEEVVLPSSNVECCVELAERLSTCYRARRRLAKEEYIRLRLYYALRHDRPTTDKLLERVRVALLRFYERTSRTDELISIHQEILTDYTKRYGQKHSTVLKELWILADLTRLCPVSVEYYAQIVEILNQGSTTCHPDAFEPLLIVLTELLRQGRYSDALRPCQTLLNTLQHPSTNPNIGDQAFAMLTYNRYVYCLRMTRADTSVIHDVTVQFRKACLSLFGTTASVTIQATTTLALICQDINPYKYEAISLYEELLQIQAPKVDIDYEGIQATLDALYEEQMTAVTSSTESVTSQQFHKVVTIQRQRLSTIRSTYGWAHQETLSQMESLVSLYSRRREYKAAYSLLEEATVEIISKETSAVKLSLAAQSIASSFIASGQVQRAKNLTQEIYQQLVAKDSTMNSINIHVVSNHQSLLFLAQLEYGLQEREVVCFTVNEIYSSLLTEYLYFERFRTEIKAKSSSVQSMISTASRLHGLLLARHRQSNAVHLEEQLTNYFTSAERDRVDVTFAQGKVFISTLLQYFNSHSSRAFIRSVAIASYNRVTQLLASRDYQTACDLALASFKYIRAHNGFSSLPVVKLVFKLGLAISGRDIKPRGEASIREKTLTVSGTITKEALTNFEKLNVDLTQLDLMNLNRLIGLLDEQKDYHTLVRVLTSLWNAREARGTSQHEHVYTLALGRMLVITRYLTSDYVGAIRLAEDIVYNCARVHGPRQQSTVEMTVLLSQMYTSVAQGYQNQKEYRDLAYRYYKKAAMLHENALRSFVDPSYFISTSEEPSSLGSSDAASPSPGERQENGGKYVRQHLHLLKLAIERLGDWPKEYSEYECLNTDLFKAFENELKGVEGVEKWDLKKFGSGSAEASDDLIMPISQEGVSLRERLAIPV</sequence>
<keyword evidence="1" id="KW-0677">Repeat</keyword>
<dbReference type="InterPro" id="IPR056884">
    <property type="entry name" value="NPHP3-like_N"/>
</dbReference>
<organism evidence="4 5">
    <name type="scientific">Aspergillus leporis</name>
    <dbReference type="NCBI Taxonomy" id="41062"/>
    <lineage>
        <taxon>Eukaryota</taxon>
        <taxon>Fungi</taxon>
        <taxon>Dikarya</taxon>
        <taxon>Ascomycota</taxon>
        <taxon>Pezizomycotina</taxon>
        <taxon>Eurotiomycetes</taxon>
        <taxon>Eurotiomycetidae</taxon>
        <taxon>Eurotiales</taxon>
        <taxon>Aspergillaceae</taxon>
        <taxon>Aspergillus</taxon>
        <taxon>Aspergillus subgen. Circumdati</taxon>
    </lineage>
</organism>
<proteinExistence type="predicted"/>
<dbReference type="Gene3D" id="1.25.40.10">
    <property type="entry name" value="Tetratricopeptide repeat domain"/>
    <property type="match status" value="1"/>
</dbReference>
<evidence type="ECO:0000256" key="1">
    <source>
        <dbReference type="ARBA" id="ARBA00022737"/>
    </source>
</evidence>
<evidence type="ECO:0000313" key="4">
    <source>
        <dbReference type="EMBL" id="KAB8069164.1"/>
    </source>
</evidence>
<protein>
    <recommendedName>
        <fullName evidence="3">Nephrocystin 3-like N-terminal domain-containing protein</fullName>
    </recommendedName>
</protein>
<dbReference type="InterPro" id="IPR027417">
    <property type="entry name" value="P-loop_NTPase"/>
</dbReference>
<dbReference type="Gene3D" id="3.40.50.300">
    <property type="entry name" value="P-loop containing nucleotide triphosphate hydrolases"/>
    <property type="match status" value="1"/>
</dbReference>
<feature type="domain" description="Nephrocystin 3-like N-terminal" evidence="3">
    <location>
        <begin position="303"/>
        <end position="470"/>
    </location>
</feature>
<dbReference type="PANTHER" id="PTHR10039:SF9">
    <property type="entry name" value="NACHT DOMAIN PROTEIN (AFU_ORTHOLOGUE AFUA_2G01760)"/>
    <property type="match status" value="1"/>
</dbReference>
<feature type="region of interest" description="Disordered" evidence="2">
    <location>
        <begin position="1942"/>
        <end position="1964"/>
    </location>
</feature>